<dbReference type="GO" id="GO:0004065">
    <property type="term" value="F:arylsulfatase activity"/>
    <property type="evidence" value="ECO:0007669"/>
    <property type="project" value="TreeGrafter"/>
</dbReference>
<evidence type="ECO:0000256" key="2">
    <source>
        <dbReference type="ARBA" id="ARBA00022723"/>
    </source>
</evidence>
<keyword evidence="3" id="KW-0378">Hydrolase</keyword>
<dbReference type="OrthoDB" id="279611at2"/>
<keyword evidence="4" id="KW-0106">Calcium</keyword>
<dbReference type="Gene3D" id="3.40.720.10">
    <property type="entry name" value="Alkaline Phosphatase, subunit A"/>
    <property type="match status" value="1"/>
</dbReference>
<protein>
    <submittedName>
        <fullName evidence="6">Arylsulfatase A</fullName>
    </submittedName>
</protein>
<dbReference type="InterPro" id="IPR000917">
    <property type="entry name" value="Sulfatase_N"/>
</dbReference>
<proteinExistence type="inferred from homology"/>
<dbReference type="Proteomes" id="UP000198718">
    <property type="component" value="Unassembled WGS sequence"/>
</dbReference>
<sequence>MNKKPNIIFIHNDHQAYYRWGWDQGTKPKRPNFDKLAQEGAEFNNVYCATPLCGPTRRSVLTGLFPHTHGQTHNYTDPEYNHEVYLNTLAEAGYKNYYYGKWHAGPGAANDHQCEGFSHTDYGNPYITDAYEDYVKRYNLPKAVHRIEKVFDIPEFETQGFFLKLKKGADYQCESSWCGEHAIGVTTTPKETHESFFLANLACEQLEKLAKEKDGKPFSLRVDFWGPHQPHFPTQEFLDMYDDIDVPEYGSFRSNLEGKPEFYHRERSLPFGKDNKIIIPSPVEWEEWKEIVKHCYAHITMVDAAGGMIIDKLKELGLDENTLIIWTTDHGDALASHGGHFDKGSYLSEEVVRIPLAMSWKGRIPAGQVKDEYVSTVDFPVTILDAAGTKFTKNPVHGESLLPLVTGETNEWREDIMSETHGHGYGEEVISRMIVHGEYKYIYTKDHVNELYNLKDDPFELNNLIDNKEYDEILKDMQARLVKWQTKTNDPEKIL</sequence>
<accession>A0A1G9GVC8</accession>
<comment type="similarity">
    <text evidence="1">Belongs to the sulfatase family.</text>
</comment>
<dbReference type="STRING" id="393762.SAMN05660472_02499"/>
<name>A0A1G9GVC8_9FIRM</name>
<organism evidence="6 7">
    <name type="scientific">Natronincola ferrireducens</name>
    <dbReference type="NCBI Taxonomy" id="393762"/>
    <lineage>
        <taxon>Bacteria</taxon>
        <taxon>Bacillati</taxon>
        <taxon>Bacillota</taxon>
        <taxon>Clostridia</taxon>
        <taxon>Peptostreptococcales</taxon>
        <taxon>Natronincolaceae</taxon>
        <taxon>Natronincola</taxon>
    </lineage>
</organism>
<dbReference type="Pfam" id="PF00884">
    <property type="entry name" value="Sulfatase"/>
    <property type="match status" value="1"/>
</dbReference>
<dbReference type="RefSeq" id="WP_090554029.1">
    <property type="nucleotide sequence ID" value="NZ_FNFP01000007.1"/>
</dbReference>
<keyword evidence="2" id="KW-0479">Metal-binding</keyword>
<dbReference type="PROSITE" id="PS00523">
    <property type="entry name" value="SULFATASE_1"/>
    <property type="match status" value="1"/>
</dbReference>
<dbReference type="CDD" id="cd16033">
    <property type="entry name" value="sulfatase_like"/>
    <property type="match status" value="1"/>
</dbReference>
<dbReference type="InterPro" id="IPR050738">
    <property type="entry name" value="Sulfatase"/>
</dbReference>
<reference evidence="6 7" key="1">
    <citation type="submission" date="2016-10" db="EMBL/GenBank/DDBJ databases">
        <authorList>
            <person name="de Groot N.N."/>
        </authorList>
    </citation>
    <scope>NUCLEOTIDE SEQUENCE [LARGE SCALE GENOMIC DNA]</scope>
    <source>
        <strain evidence="6 7">DSM 18346</strain>
    </source>
</reference>
<dbReference type="SUPFAM" id="SSF53649">
    <property type="entry name" value="Alkaline phosphatase-like"/>
    <property type="match status" value="1"/>
</dbReference>
<keyword evidence="7" id="KW-1185">Reference proteome</keyword>
<evidence type="ECO:0000256" key="3">
    <source>
        <dbReference type="ARBA" id="ARBA00022801"/>
    </source>
</evidence>
<evidence type="ECO:0000256" key="1">
    <source>
        <dbReference type="ARBA" id="ARBA00008779"/>
    </source>
</evidence>
<evidence type="ECO:0000259" key="5">
    <source>
        <dbReference type="Pfam" id="PF00884"/>
    </source>
</evidence>
<evidence type="ECO:0000313" key="7">
    <source>
        <dbReference type="Proteomes" id="UP000198718"/>
    </source>
</evidence>
<dbReference type="PANTHER" id="PTHR42693:SF53">
    <property type="entry name" value="ENDO-4-O-SULFATASE"/>
    <property type="match status" value="1"/>
</dbReference>
<feature type="domain" description="Sulfatase N-terminal" evidence="5">
    <location>
        <begin position="5"/>
        <end position="388"/>
    </location>
</feature>
<dbReference type="GO" id="GO:0046872">
    <property type="term" value="F:metal ion binding"/>
    <property type="evidence" value="ECO:0007669"/>
    <property type="project" value="UniProtKB-KW"/>
</dbReference>
<dbReference type="PANTHER" id="PTHR42693">
    <property type="entry name" value="ARYLSULFATASE FAMILY MEMBER"/>
    <property type="match status" value="1"/>
</dbReference>
<evidence type="ECO:0000256" key="4">
    <source>
        <dbReference type="ARBA" id="ARBA00022837"/>
    </source>
</evidence>
<dbReference type="InterPro" id="IPR024607">
    <property type="entry name" value="Sulfatase_CS"/>
</dbReference>
<dbReference type="InterPro" id="IPR017850">
    <property type="entry name" value="Alkaline_phosphatase_core_sf"/>
</dbReference>
<gene>
    <name evidence="6" type="ORF">SAMN05660472_02499</name>
</gene>
<evidence type="ECO:0000313" key="6">
    <source>
        <dbReference type="EMBL" id="SDL04631.1"/>
    </source>
</evidence>
<dbReference type="AlphaFoldDB" id="A0A1G9GVC8"/>
<dbReference type="EMBL" id="FNFP01000007">
    <property type="protein sequence ID" value="SDL04631.1"/>
    <property type="molecule type" value="Genomic_DNA"/>
</dbReference>